<accession>Q31JJ0</accession>
<sequence length="531" mass="61610">MPKVDSLKAVKNVNTPRDCYLDELERRYSKEKLSETFTTFEEYVNEVYAETWYFGKNAYHNRLHLKKVYELGLEHDDTTLILEFLKYSAKTRMPNTFRGHFDTVVNILQKHDVKMLYDLQFIKAIWPNLSRTNRRDWSSIFKILHSELHLEQFKEQREWVSNNLPKKKKVNPHDPVNGAYPDEVFNSFLDKAMGKVVKTYRNSSVNPADQNKFHVYSGSVFEVMSLISSRRHAQISQCKIVDISPYAKDENLLQIIFYKSKSRIGGFRASSEKVPFVFSELFSSVLSDYLKIYHNHIKALCERFGYKKEVPWQNYPLFPRFFSSKESLSLPKIHTNDMHRNLGKYAVRYLEISINRIRHTTITRGMELGLEKEKLAALTGVTLPAVGHYQDLTPQSRRLINEKFSKNSLLKSAFTWNLAEYTEHFGRIIHDEFGVEVGKAHDEVSCNSCSKKLGAPMGCYNCGADQFLPAIEGNHKAQLIKAQAKRLFLETSGATNHQVFEIDTVIKRIEMVIEAVNQFQTKLQKAVTDDK</sequence>
<dbReference type="STRING" id="317025.Tcr_0087"/>
<name>Q31JJ0_HYDCU</name>
<dbReference type="OrthoDB" id="8368662at2"/>
<proteinExistence type="predicted"/>
<reference evidence="1" key="1">
    <citation type="submission" date="2006-07" db="EMBL/GenBank/DDBJ databases">
        <title>Complete sequence of Thiomicrospira crunogena XCL-2.</title>
        <authorList>
            <consortium name="US DOE Joint Genome Institute"/>
            <person name="Copeland A."/>
            <person name="Lucas S."/>
            <person name="Lapidus A."/>
            <person name="Barry K."/>
            <person name="Detter J.C."/>
            <person name="Glavina del Rio T."/>
            <person name="Hammon N."/>
            <person name="Israni S."/>
            <person name="Dalin E."/>
            <person name="Tice H."/>
            <person name="Pitluck S."/>
            <person name="Chain P."/>
            <person name="Malfatti S."/>
            <person name="Shin M."/>
            <person name="Vergez L."/>
            <person name="Schmutz J."/>
            <person name="Larimer F."/>
            <person name="Land M."/>
            <person name="Hauser L."/>
            <person name="Kyrpides N."/>
            <person name="Lykidis A."/>
            <person name="Scott K.M."/>
            <person name="Sievert S."/>
            <person name="Kerfeld C."/>
            <person name="Freyermuth S."/>
            <person name="Dobrinski K."/>
            <person name="Boller A."/>
            <person name="Fitzpatrick K."/>
            <person name="Thoma P."/>
            <person name="Moore J."/>
            <person name="Richardson P."/>
        </authorList>
    </citation>
    <scope>NUCLEOTIDE SEQUENCE</scope>
    <source>
        <strain evidence="1">XCL-2</strain>
    </source>
</reference>
<dbReference type="EMBL" id="CP000109">
    <property type="protein sequence ID" value="ABB40683.1"/>
    <property type="molecule type" value="Genomic_DNA"/>
</dbReference>
<gene>
    <name evidence="1" type="ordered locus">Tcr_0087</name>
</gene>
<evidence type="ECO:0000313" key="1">
    <source>
        <dbReference type="EMBL" id="ABB40683.1"/>
    </source>
</evidence>
<dbReference type="AlphaFoldDB" id="Q31JJ0"/>
<dbReference type="KEGG" id="tcx:Tcr_0087"/>
<organism evidence="1">
    <name type="scientific">Hydrogenovibrio crunogenus (strain DSM 25203 / XCL-2)</name>
    <name type="common">Thiomicrospira crunogena</name>
    <dbReference type="NCBI Taxonomy" id="317025"/>
    <lineage>
        <taxon>Bacteria</taxon>
        <taxon>Pseudomonadati</taxon>
        <taxon>Pseudomonadota</taxon>
        <taxon>Gammaproteobacteria</taxon>
        <taxon>Thiotrichales</taxon>
        <taxon>Piscirickettsiaceae</taxon>
        <taxon>Hydrogenovibrio</taxon>
    </lineage>
</organism>
<protein>
    <submittedName>
        <fullName evidence="1">Uncharacterized protein</fullName>
    </submittedName>
</protein>
<dbReference type="HOGENOM" id="CLU_495078_0_0_6"/>